<comment type="caution">
    <text evidence="2">The sequence shown here is derived from an EMBL/GenBank/DDBJ whole genome shotgun (WGS) entry which is preliminary data.</text>
</comment>
<evidence type="ECO:0000313" key="2">
    <source>
        <dbReference type="EMBL" id="MFE8698250.1"/>
    </source>
</evidence>
<keyword evidence="1" id="KW-0175">Coiled coil</keyword>
<sequence length="216" mass="25972">MDISPNSSKITELKQNLKVHKGTQSSLRQHILYIQTLEMEEIAGRNPPDKFNKEEYENYAISRSDQILFNGKTRTTFPLREWLEVSGIESDDLLEQFCPTNTNYLKLFSAVDYYLEESYIKDEEVDLLVNTLLIISALAEEYKKTKVKYFSEHSEEWEYLLQEKEKNWKLVLQQKEVGWKEKEIKFKHHQQRVEEELNRFKNEQKELEWLKLQLED</sequence>
<protein>
    <submittedName>
        <fullName evidence="2">Uncharacterized protein</fullName>
    </submittedName>
</protein>
<dbReference type="Proteomes" id="UP001601058">
    <property type="component" value="Unassembled WGS sequence"/>
</dbReference>
<reference evidence="2 3" key="1">
    <citation type="submission" date="2024-08" db="EMBL/GenBank/DDBJ databases">
        <title>Two novel Cytobacillus novel species.</title>
        <authorList>
            <person name="Liu G."/>
        </authorList>
    </citation>
    <scope>NUCLEOTIDE SEQUENCE [LARGE SCALE GENOMIC DNA]</scope>
    <source>
        <strain evidence="2 3">FJAT-53684</strain>
    </source>
</reference>
<keyword evidence="3" id="KW-1185">Reference proteome</keyword>
<evidence type="ECO:0000256" key="1">
    <source>
        <dbReference type="SAM" id="Coils"/>
    </source>
</evidence>
<dbReference type="RefSeq" id="WP_389222465.1">
    <property type="nucleotide sequence ID" value="NZ_JBIACJ010000012.1"/>
</dbReference>
<feature type="coiled-coil region" evidence="1">
    <location>
        <begin position="186"/>
        <end position="213"/>
    </location>
</feature>
<organism evidence="2 3">
    <name type="scientific">Cytobacillus mangrovibacter</name>
    <dbReference type="NCBI Taxonomy" id="3299024"/>
    <lineage>
        <taxon>Bacteria</taxon>
        <taxon>Bacillati</taxon>
        <taxon>Bacillota</taxon>
        <taxon>Bacilli</taxon>
        <taxon>Bacillales</taxon>
        <taxon>Bacillaceae</taxon>
        <taxon>Cytobacillus</taxon>
    </lineage>
</organism>
<accession>A0ABW6K5M2</accession>
<name>A0ABW6K5M2_9BACI</name>
<evidence type="ECO:0000313" key="3">
    <source>
        <dbReference type="Proteomes" id="UP001601058"/>
    </source>
</evidence>
<dbReference type="EMBL" id="JBIACJ010000012">
    <property type="protein sequence ID" value="MFE8698250.1"/>
    <property type="molecule type" value="Genomic_DNA"/>
</dbReference>
<proteinExistence type="predicted"/>
<gene>
    <name evidence="2" type="ORF">ACFYKT_18160</name>
</gene>